<dbReference type="OrthoDB" id="58662at2"/>
<keyword evidence="1 2" id="KW-0732">Signal</keyword>
<feature type="chain" id="PRO_5001690211" evidence="2">
    <location>
        <begin position="18"/>
        <end position="238"/>
    </location>
</feature>
<dbReference type="AlphaFoldDB" id="A0A073J1D3"/>
<gene>
    <name evidence="3" type="ORF">SUH3_20105</name>
</gene>
<dbReference type="SUPFAM" id="SSF69318">
    <property type="entry name" value="Integrin alpha N-terminal domain"/>
    <property type="match status" value="1"/>
</dbReference>
<evidence type="ECO:0000313" key="3">
    <source>
        <dbReference type="EMBL" id="KEJ95814.1"/>
    </source>
</evidence>
<evidence type="ECO:0000313" key="4">
    <source>
        <dbReference type="Proteomes" id="UP000027746"/>
    </source>
</evidence>
<sequence length="238" mass="26132">MRLAALFWALLSVAAAAAPRAETRLGAYTAWYEAPTHRYGHAIMGDLPEWGRLCLTGPATQACVTLPETAVFEDMAPRLADLDHDGIPEVVVVESTMTQGAALVVYRLDKTTLIRTATPHIGRRNRWLAPAGIGDLDGDGRVEIAYVDRPHLAKVLRIWRYENGTLQHVTDQQGLTNHRIGDETIAGGLRTCDGPPEILTANADWSRIIATRLVNGRTQTRSLGRYSATALRRALTCR</sequence>
<dbReference type="Pfam" id="PF13517">
    <property type="entry name" value="FG-GAP_3"/>
    <property type="match status" value="1"/>
</dbReference>
<dbReference type="InterPro" id="IPR028994">
    <property type="entry name" value="Integrin_alpha_N"/>
</dbReference>
<dbReference type="RefSeq" id="WP_037926109.1">
    <property type="nucleotide sequence ID" value="NZ_CP054599.1"/>
</dbReference>
<keyword evidence="3" id="KW-0401">Integrin</keyword>
<dbReference type="InterPro" id="IPR013517">
    <property type="entry name" value="FG-GAP"/>
</dbReference>
<accession>A0A073J1D3</accession>
<comment type="caution">
    <text evidence="3">The sequence shown here is derived from an EMBL/GenBank/DDBJ whole genome shotgun (WGS) entry which is preliminary data.</text>
</comment>
<dbReference type="Proteomes" id="UP000027746">
    <property type="component" value="Unassembled WGS sequence"/>
</dbReference>
<feature type="signal peptide" evidence="2">
    <location>
        <begin position="1"/>
        <end position="17"/>
    </location>
</feature>
<proteinExistence type="predicted"/>
<evidence type="ECO:0000256" key="2">
    <source>
        <dbReference type="SAM" id="SignalP"/>
    </source>
</evidence>
<name>A0A073J1D3_9RHOB</name>
<evidence type="ECO:0000256" key="1">
    <source>
        <dbReference type="ARBA" id="ARBA00022729"/>
    </source>
</evidence>
<organism evidence="3 4">
    <name type="scientific">Pseudosulfitobacter pseudonitzschiae</name>
    <dbReference type="NCBI Taxonomy" id="1402135"/>
    <lineage>
        <taxon>Bacteria</taxon>
        <taxon>Pseudomonadati</taxon>
        <taxon>Pseudomonadota</taxon>
        <taxon>Alphaproteobacteria</taxon>
        <taxon>Rhodobacterales</taxon>
        <taxon>Roseobacteraceae</taxon>
        <taxon>Pseudosulfitobacter</taxon>
    </lineage>
</organism>
<keyword evidence="4" id="KW-1185">Reference proteome</keyword>
<reference evidence="3 4" key="1">
    <citation type="submission" date="2014-01" db="EMBL/GenBank/DDBJ databases">
        <title>Sulfitobacter sp. H3 (MCCC 1A00686) Genome Sequencing.</title>
        <authorList>
            <person name="Lai Q."/>
            <person name="Hong Z."/>
        </authorList>
    </citation>
    <scope>NUCLEOTIDE SEQUENCE [LARGE SCALE GENOMIC DNA]</scope>
    <source>
        <strain evidence="3 4">H3</strain>
    </source>
</reference>
<protein>
    <submittedName>
        <fullName evidence="3">Integrin</fullName>
    </submittedName>
</protein>
<dbReference type="GeneID" id="68869441"/>
<dbReference type="GO" id="GO:0007229">
    <property type="term" value="P:integrin-mediated signaling pathway"/>
    <property type="evidence" value="ECO:0007669"/>
    <property type="project" value="UniProtKB-KW"/>
</dbReference>
<dbReference type="EMBL" id="JAMD01000005">
    <property type="protein sequence ID" value="KEJ95814.1"/>
    <property type="molecule type" value="Genomic_DNA"/>
</dbReference>